<proteinExistence type="predicted"/>
<accession>A0A0E9SZJ0</accession>
<dbReference type="EMBL" id="GBXM01061885">
    <property type="protein sequence ID" value="JAH46692.1"/>
    <property type="molecule type" value="Transcribed_RNA"/>
</dbReference>
<evidence type="ECO:0000313" key="1">
    <source>
        <dbReference type="EMBL" id="JAH46692.1"/>
    </source>
</evidence>
<protein>
    <submittedName>
        <fullName evidence="1">Uncharacterized protein</fullName>
    </submittedName>
</protein>
<name>A0A0E9SZJ0_ANGAN</name>
<organism evidence="1">
    <name type="scientific">Anguilla anguilla</name>
    <name type="common">European freshwater eel</name>
    <name type="synonym">Muraena anguilla</name>
    <dbReference type="NCBI Taxonomy" id="7936"/>
    <lineage>
        <taxon>Eukaryota</taxon>
        <taxon>Metazoa</taxon>
        <taxon>Chordata</taxon>
        <taxon>Craniata</taxon>
        <taxon>Vertebrata</taxon>
        <taxon>Euteleostomi</taxon>
        <taxon>Actinopterygii</taxon>
        <taxon>Neopterygii</taxon>
        <taxon>Teleostei</taxon>
        <taxon>Anguilliformes</taxon>
        <taxon>Anguillidae</taxon>
        <taxon>Anguilla</taxon>
    </lineage>
</organism>
<sequence>MVTDGKNSFLLRSRQEYVDSHRMLLAIDVQIQSLPPPRTFSPR</sequence>
<dbReference type="AlphaFoldDB" id="A0A0E9SZJ0"/>
<reference evidence="1" key="1">
    <citation type="submission" date="2014-11" db="EMBL/GenBank/DDBJ databases">
        <authorList>
            <person name="Amaro Gonzalez C."/>
        </authorList>
    </citation>
    <scope>NUCLEOTIDE SEQUENCE</scope>
</reference>
<reference evidence="1" key="2">
    <citation type="journal article" date="2015" name="Fish Shellfish Immunol.">
        <title>Early steps in the European eel (Anguilla anguilla)-Vibrio vulnificus interaction in the gills: Role of the RtxA13 toxin.</title>
        <authorList>
            <person name="Callol A."/>
            <person name="Pajuelo D."/>
            <person name="Ebbesson L."/>
            <person name="Teles M."/>
            <person name="MacKenzie S."/>
            <person name="Amaro C."/>
        </authorList>
    </citation>
    <scope>NUCLEOTIDE SEQUENCE</scope>
</reference>